<dbReference type="GO" id="GO:0034599">
    <property type="term" value="P:cellular response to oxidative stress"/>
    <property type="evidence" value="ECO:0007669"/>
    <property type="project" value="TreeGrafter"/>
</dbReference>
<protein>
    <recommendedName>
        <fullName evidence="3">FA complementation group C</fullName>
    </recommendedName>
</protein>
<dbReference type="InterPro" id="IPR000686">
    <property type="entry name" value="FANCC"/>
</dbReference>
<accession>A0AAV7DEN6</accession>
<organism evidence="1 2">
    <name type="scientific">Engystomops pustulosus</name>
    <name type="common">Tungara frog</name>
    <name type="synonym">Physalaemus pustulosus</name>
    <dbReference type="NCBI Taxonomy" id="76066"/>
    <lineage>
        <taxon>Eukaryota</taxon>
        <taxon>Metazoa</taxon>
        <taxon>Chordata</taxon>
        <taxon>Craniata</taxon>
        <taxon>Vertebrata</taxon>
        <taxon>Euteleostomi</taxon>
        <taxon>Amphibia</taxon>
        <taxon>Batrachia</taxon>
        <taxon>Anura</taxon>
        <taxon>Neobatrachia</taxon>
        <taxon>Hyloidea</taxon>
        <taxon>Leptodactylidae</taxon>
        <taxon>Leiuperinae</taxon>
        <taxon>Engystomops</taxon>
    </lineage>
</organism>
<dbReference type="Pfam" id="PF02106">
    <property type="entry name" value="Fanconi_C"/>
    <property type="match status" value="1"/>
</dbReference>
<dbReference type="EMBL" id="WNYA01000001">
    <property type="protein sequence ID" value="KAG8595959.1"/>
    <property type="molecule type" value="Genomic_DNA"/>
</dbReference>
<evidence type="ECO:0000313" key="2">
    <source>
        <dbReference type="Proteomes" id="UP000824782"/>
    </source>
</evidence>
<sequence>IISTLIKRLRSQQDNKILSAEHVCSICVACIPFLTLAEVIPLLEALLLYHGPEPYEVLDNHFLDAVNDAFQKKKIVLSESAVLSLWLRHLPSLEKAVLDLLQRLIALQSKPFREMEQMIKDSYLPQAACNPCIFSVTNDIFRRAILESEGNFKVITIVQLFTLRFIHEYEKDTTMVRLPLKAYFSHEDTHLVLALLRKADGLASNICVQHLQTIVKMLRTVDSEERSFENVFQSWFLLIRLGGWVDIAAEQLLTSDPEISDDLLWLLAFYYNPCNGSQSRGRTMVEAKAVYEQLVSLRRSSSICANSVYKLFAGENTWHPCTRQLIRYLCVTFIVLCPEWHSVAQDCVSHMTQTQEAASEISDVLARTLSRLDIPGMGSQKIVTIVHTLLQDL</sequence>
<dbReference type="GO" id="GO:0043240">
    <property type="term" value="C:Fanconi anaemia nuclear complex"/>
    <property type="evidence" value="ECO:0007669"/>
    <property type="project" value="InterPro"/>
</dbReference>
<dbReference type="Proteomes" id="UP000824782">
    <property type="component" value="Unassembled WGS sequence"/>
</dbReference>
<dbReference type="PRINTS" id="PR00494">
    <property type="entry name" value="FANCONICGENE"/>
</dbReference>
<proteinExistence type="predicted"/>
<dbReference type="PANTHER" id="PTHR16798">
    <property type="entry name" value="FANCONI ANEMIA GROUP C PROTEIN FANCC"/>
    <property type="match status" value="1"/>
</dbReference>
<gene>
    <name evidence="1" type="ORF">GDO81_001688</name>
</gene>
<evidence type="ECO:0008006" key="3">
    <source>
        <dbReference type="Google" id="ProtNLM"/>
    </source>
</evidence>
<dbReference type="AlphaFoldDB" id="A0AAV7DEN6"/>
<evidence type="ECO:0000313" key="1">
    <source>
        <dbReference type="EMBL" id="KAG8595959.1"/>
    </source>
</evidence>
<keyword evidence="2" id="KW-1185">Reference proteome</keyword>
<comment type="caution">
    <text evidence="1">The sequence shown here is derived from an EMBL/GenBank/DDBJ whole genome shotgun (WGS) entry which is preliminary data.</text>
</comment>
<dbReference type="GO" id="GO:0036297">
    <property type="term" value="P:interstrand cross-link repair"/>
    <property type="evidence" value="ECO:0007669"/>
    <property type="project" value="InterPro"/>
</dbReference>
<name>A0AAV7DEN6_ENGPU</name>
<dbReference type="GO" id="GO:0006289">
    <property type="term" value="P:nucleotide-excision repair"/>
    <property type="evidence" value="ECO:0007669"/>
    <property type="project" value="TreeGrafter"/>
</dbReference>
<feature type="non-terminal residue" evidence="1">
    <location>
        <position position="1"/>
    </location>
</feature>
<dbReference type="PANTHER" id="PTHR16798:SF0">
    <property type="entry name" value="FANCONI ANEMIA GROUP C PROTEIN"/>
    <property type="match status" value="1"/>
</dbReference>
<reference evidence="1" key="1">
    <citation type="thesis" date="2020" institute="ProQuest LLC" country="789 East Eisenhower Parkway, Ann Arbor, MI, USA">
        <title>Comparative Genomics and Chromosome Evolution.</title>
        <authorList>
            <person name="Mudd A.B."/>
        </authorList>
    </citation>
    <scope>NUCLEOTIDE SEQUENCE</scope>
    <source>
        <strain evidence="1">237g6f4</strain>
        <tissue evidence="1">Blood</tissue>
    </source>
</reference>